<dbReference type="EMBL" id="JAQQEZ010000032">
    <property type="protein sequence ID" value="MFM0005747.1"/>
    <property type="molecule type" value="Genomic_DNA"/>
</dbReference>
<comment type="caution">
    <text evidence="1">The sequence shown here is derived from an EMBL/GenBank/DDBJ whole genome shotgun (WGS) entry which is preliminary data.</text>
</comment>
<evidence type="ECO:0000313" key="2">
    <source>
        <dbReference type="Proteomes" id="UP001629230"/>
    </source>
</evidence>
<dbReference type="Gene3D" id="3.40.50.450">
    <property type="match status" value="1"/>
</dbReference>
<keyword evidence="2" id="KW-1185">Reference proteome</keyword>
<gene>
    <name evidence="1" type="ORF">PQR57_32695</name>
</gene>
<name>A0ABW9B2P3_9BURK</name>
<dbReference type="Pfam" id="PF21196">
    <property type="entry name" value="PcrA_UvrD_tudor"/>
    <property type="match status" value="1"/>
</dbReference>
<evidence type="ECO:0008006" key="3">
    <source>
        <dbReference type="Google" id="ProtNLM"/>
    </source>
</evidence>
<dbReference type="Proteomes" id="UP001629230">
    <property type="component" value="Unassembled WGS sequence"/>
</dbReference>
<proteinExistence type="predicted"/>
<reference evidence="1 2" key="1">
    <citation type="journal article" date="2024" name="Chem. Sci.">
        <title>Discovery of megapolipeptins by genome mining of a Burkholderiales bacteria collection.</title>
        <authorList>
            <person name="Paulo B.S."/>
            <person name="Recchia M.J.J."/>
            <person name="Lee S."/>
            <person name="Fergusson C.H."/>
            <person name="Romanowski S.B."/>
            <person name="Hernandez A."/>
            <person name="Krull N."/>
            <person name="Liu D.Y."/>
            <person name="Cavanagh H."/>
            <person name="Bos A."/>
            <person name="Gray C.A."/>
            <person name="Murphy B.T."/>
            <person name="Linington R.G."/>
            <person name="Eustaquio A.S."/>
        </authorList>
    </citation>
    <scope>NUCLEOTIDE SEQUENCE [LARGE SCALE GENOMIC DNA]</scope>
    <source>
        <strain evidence="1 2">RL17-350-BIC-A</strain>
    </source>
</reference>
<organism evidence="1 2">
    <name type="scientific">Paraburkholderia dipogonis</name>
    <dbReference type="NCBI Taxonomy" id="1211383"/>
    <lineage>
        <taxon>Bacteria</taxon>
        <taxon>Pseudomonadati</taxon>
        <taxon>Pseudomonadota</taxon>
        <taxon>Betaproteobacteria</taxon>
        <taxon>Burkholderiales</taxon>
        <taxon>Burkholderiaceae</taxon>
        <taxon>Paraburkholderia</taxon>
    </lineage>
</organism>
<sequence>MSDTSTVDTSFVISPFGEPFDTYFTHIVKPALEDCGLYAIRGDSLYRPTTIVDDIWQGIREAKLLIAELTDRNPNVFYELGLAHAISKPVILISKSIEDVPFDLRSIRVLVYDKDHPDWGNKLRVSLTKAIKEVIQSPTSAIPTTFKVAFKPFVPEETETVLRLEALETMVHRLADGLDANSFSTYVEEADPKSVYHVPKLQPGQNVFHAKFGAGKVISMEGRGRDLKAHVNFDRHGMKWLALTVAKLEVLPD</sequence>
<evidence type="ECO:0000313" key="1">
    <source>
        <dbReference type="EMBL" id="MFM0005747.1"/>
    </source>
</evidence>
<dbReference type="SUPFAM" id="SSF52309">
    <property type="entry name" value="N-(deoxy)ribosyltransferase-like"/>
    <property type="match status" value="1"/>
</dbReference>
<protein>
    <recommendedName>
        <fullName evidence="3">TIR domain-containing protein</fullName>
    </recommendedName>
</protein>
<accession>A0ABW9B2P3</accession>